<dbReference type="SUPFAM" id="SSF116726">
    <property type="entry name" value="TrkA C-terminal domain-like"/>
    <property type="match status" value="1"/>
</dbReference>
<organism evidence="3 4">
    <name type="scientific">Flexivirga oryzae</name>
    <dbReference type="NCBI Taxonomy" id="1794944"/>
    <lineage>
        <taxon>Bacteria</taxon>
        <taxon>Bacillati</taxon>
        <taxon>Actinomycetota</taxon>
        <taxon>Actinomycetes</taxon>
        <taxon>Micrococcales</taxon>
        <taxon>Dermacoccaceae</taxon>
        <taxon>Flexivirga</taxon>
    </lineage>
</organism>
<reference evidence="3 4" key="1">
    <citation type="submission" date="2020-08" db="EMBL/GenBank/DDBJ databases">
        <title>Sequencing the genomes of 1000 actinobacteria strains.</title>
        <authorList>
            <person name="Klenk H.-P."/>
        </authorList>
    </citation>
    <scope>NUCLEOTIDE SEQUENCE [LARGE SCALE GENOMIC DNA]</scope>
    <source>
        <strain evidence="3 4">DSM 105369</strain>
    </source>
</reference>
<protein>
    <submittedName>
        <fullName evidence="3">Trk system potassium uptake protein TrkA</fullName>
    </submittedName>
</protein>
<dbReference type="InterPro" id="IPR036291">
    <property type="entry name" value="NAD(P)-bd_dom_sf"/>
</dbReference>
<dbReference type="PROSITE" id="PS51202">
    <property type="entry name" value="RCK_C"/>
    <property type="match status" value="1"/>
</dbReference>
<gene>
    <name evidence="3" type="ORF">FHU39_004572</name>
</gene>
<dbReference type="Pfam" id="PF02080">
    <property type="entry name" value="TrkA_C"/>
    <property type="match status" value="1"/>
</dbReference>
<keyword evidence="4" id="KW-1185">Reference proteome</keyword>
<evidence type="ECO:0000259" key="1">
    <source>
        <dbReference type="PROSITE" id="PS51201"/>
    </source>
</evidence>
<dbReference type="Pfam" id="PF02254">
    <property type="entry name" value="TrkA_N"/>
    <property type="match status" value="1"/>
</dbReference>
<accession>A0A839NFY7</accession>
<sequence>MSVKRHHATLDPHTVLVVGLGRFGTSVASTLTEQGWDVLAVDQSVELVQKWADVLTHVVQADSTDPDALRQIGAGDFERAVVAIGSHLEASILTTANLADLGVPSIWAKAMTKQHARILERIGAHHVVLPEREMGARIGRLLVGSLTDYYELESGFGIGRMAAPAKFSGKNLTELNLRGLHGVTVVAVKHKGGATFEDARPETVIDKGDQLVITGSTERLQQFSGRA</sequence>
<dbReference type="InterPro" id="IPR006037">
    <property type="entry name" value="RCK_C"/>
</dbReference>
<dbReference type="Gene3D" id="3.40.50.720">
    <property type="entry name" value="NAD(P)-binding Rossmann-like Domain"/>
    <property type="match status" value="1"/>
</dbReference>
<dbReference type="Gene3D" id="3.30.70.1450">
    <property type="entry name" value="Regulator of K+ conductance, C-terminal domain"/>
    <property type="match status" value="1"/>
</dbReference>
<dbReference type="InterPro" id="IPR050721">
    <property type="entry name" value="Trk_Ktr_HKT_K-transport"/>
</dbReference>
<dbReference type="PROSITE" id="PS51201">
    <property type="entry name" value="RCK_N"/>
    <property type="match status" value="1"/>
</dbReference>
<dbReference type="InterPro" id="IPR036721">
    <property type="entry name" value="RCK_C_sf"/>
</dbReference>
<evidence type="ECO:0000313" key="3">
    <source>
        <dbReference type="EMBL" id="MBB2894526.1"/>
    </source>
</evidence>
<dbReference type="PANTHER" id="PTHR43833:SF7">
    <property type="entry name" value="KTR SYSTEM POTASSIUM UPTAKE PROTEIN C"/>
    <property type="match status" value="1"/>
</dbReference>
<dbReference type="RefSeq" id="WP_221185840.1">
    <property type="nucleotide sequence ID" value="NZ_JACHVQ010000006.1"/>
</dbReference>
<dbReference type="GO" id="GO:0008324">
    <property type="term" value="F:monoatomic cation transmembrane transporter activity"/>
    <property type="evidence" value="ECO:0007669"/>
    <property type="project" value="InterPro"/>
</dbReference>
<comment type="caution">
    <text evidence="3">The sequence shown here is derived from an EMBL/GenBank/DDBJ whole genome shotgun (WGS) entry which is preliminary data.</text>
</comment>
<proteinExistence type="predicted"/>
<evidence type="ECO:0000259" key="2">
    <source>
        <dbReference type="PROSITE" id="PS51202"/>
    </source>
</evidence>
<feature type="domain" description="RCK N-terminal" evidence="1">
    <location>
        <begin position="12"/>
        <end position="129"/>
    </location>
</feature>
<dbReference type="SUPFAM" id="SSF51735">
    <property type="entry name" value="NAD(P)-binding Rossmann-fold domains"/>
    <property type="match status" value="1"/>
</dbReference>
<dbReference type="EMBL" id="JACHVQ010000006">
    <property type="protein sequence ID" value="MBB2894526.1"/>
    <property type="molecule type" value="Genomic_DNA"/>
</dbReference>
<feature type="domain" description="RCK C-terminal" evidence="2">
    <location>
        <begin position="144"/>
        <end position="227"/>
    </location>
</feature>
<dbReference type="GO" id="GO:0006813">
    <property type="term" value="P:potassium ion transport"/>
    <property type="evidence" value="ECO:0007669"/>
    <property type="project" value="InterPro"/>
</dbReference>
<dbReference type="Proteomes" id="UP000559182">
    <property type="component" value="Unassembled WGS sequence"/>
</dbReference>
<dbReference type="AlphaFoldDB" id="A0A839NFY7"/>
<name>A0A839NFY7_9MICO</name>
<evidence type="ECO:0000313" key="4">
    <source>
        <dbReference type="Proteomes" id="UP000559182"/>
    </source>
</evidence>
<dbReference type="PANTHER" id="PTHR43833">
    <property type="entry name" value="POTASSIUM CHANNEL PROTEIN 2-RELATED-RELATED"/>
    <property type="match status" value="1"/>
</dbReference>
<dbReference type="InterPro" id="IPR003148">
    <property type="entry name" value="RCK_N"/>
</dbReference>